<dbReference type="SUPFAM" id="SSF52172">
    <property type="entry name" value="CheY-like"/>
    <property type="match status" value="1"/>
</dbReference>
<dbReference type="PANTHER" id="PTHR43280:SF28">
    <property type="entry name" value="HTH-TYPE TRANSCRIPTIONAL ACTIVATOR RHAS"/>
    <property type="match status" value="1"/>
</dbReference>
<dbReference type="InterPro" id="IPR011006">
    <property type="entry name" value="CheY-like_superfamily"/>
</dbReference>
<gene>
    <name evidence="7" type="ORF">EYB31_00140</name>
</gene>
<dbReference type="CDD" id="cd17536">
    <property type="entry name" value="REC_YesN-like"/>
    <property type="match status" value="1"/>
</dbReference>
<organism evidence="7 8">
    <name type="scientific">Paenibacillus thalictri</name>
    <dbReference type="NCBI Taxonomy" id="2527873"/>
    <lineage>
        <taxon>Bacteria</taxon>
        <taxon>Bacillati</taxon>
        <taxon>Bacillota</taxon>
        <taxon>Bacilli</taxon>
        <taxon>Bacillales</taxon>
        <taxon>Paenibacillaceae</taxon>
        <taxon>Paenibacillus</taxon>
    </lineage>
</organism>
<dbReference type="Pfam" id="PF17853">
    <property type="entry name" value="GGDEF_2"/>
    <property type="match status" value="1"/>
</dbReference>
<dbReference type="Proteomes" id="UP000293142">
    <property type="component" value="Unassembled WGS sequence"/>
</dbReference>
<dbReference type="InterPro" id="IPR018062">
    <property type="entry name" value="HTH_AraC-typ_CS"/>
</dbReference>
<dbReference type="PROSITE" id="PS01124">
    <property type="entry name" value="HTH_ARAC_FAMILY_2"/>
    <property type="match status" value="1"/>
</dbReference>
<accession>A0A4Q9DXT0</accession>
<evidence type="ECO:0000256" key="1">
    <source>
        <dbReference type="ARBA" id="ARBA00023015"/>
    </source>
</evidence>
<dbReference type="InterPro" id="IPR009057">
    <property type="entry name" value="Homeodomain-like_sf"/>
</dbReference>
<keyword evidence="8" id="KW-1185">Reference proteome</keyword>
<dbReference type="GO" id="GO:0043565">
    <property type="term" value="F:sequence-specific DNA binding"/>
    <property type="evidence" value="ECO:0007669"/>
    <property type="project" value="InterPro"/>
</dbReference>
<dbReference type="PROSITE" id="PS50110">
    <property type="entry name" value="RESPONSE_REGULATORY"/>
    <property type="match status" value="1"/>
</dbReference>
<dbReference type="PANTHER" id="PTHR43280">
    <property type="entry name" value="ARAC-FAMILY TRANSCRIPTIONAL REGULATOR"/>
    <property type="match status" value="1"/>
</dbReference>
<evidence type="ECO:0000256" key="4">
    <source>
        <dbReference type="PROSITE-ProRule" id="PRU00169"/>
    </source>
</evidence>
<dbReference type="SUPFAM" id="SSF46689">
    <property type="entry name" value="Homeodomain-like"/>
    <property type="match status" value="2"/>
</dbReference>
<dbReference type="InterPro" id="IPR041522">
    <property type="entry name" value="CdaR_GGDEF"/>
</dbReference>
<dbReference type="GO" id="GO:0000160">
    <property type="term" value="P:phosphorelay signal transduction system"/>
    <property type="evidence" value="ECO:0007669"/>
    <property type="project" value="InterPro"/>
</dbReference>
<dbReference type="OrthoDB" id="9794370at2"/>
<keyword evidence="1" id="KW-0805">Transcription regulation</keyword>
<comment type="caution">
    <text evidence="7">The sequence shown here is derived from an EMBL/GenBank/DDBJ whole genome shotgun (WGS) entry which is preliminary data.</text>
</comment>
<dbReference type="InterPro" id="IPR018060">
    <property type="entry name" value="HTH_AraC"/>
</dbReference>
<dbReference type="RefSeq" id="WP_131011242.1">
    <property type="nucleotide sequence ID" value="NZ_SIRE01000001.1"/>
</dbReference>
<evidence type="ECO:0000259" key="5">
    <source>
        <dbReference type="PROSITE" id="PS01124"/>
    </source>
</evidence>
<dbReference type="PROSITE" id="PS00041">
    <property type="entry name" value="HTH_ARAC_FAMILY_1"/>
    <property type="match status" value="1"/>
</dbReference>
<keyword evidence="4" id="KW-0597">Phosphoprotein</keyword>
<evidence type="ECO:0000313" key="8">
    <source>
        <dbReference type="Proteomes" id="UP000293142"/>
    </source>
</evidence>
<dbReference type="Pfam" id="PF12833">
    <property type="entry name" value="HTH_18"/>
    <property type="match status" value="1"/>
</dbReference>
<dbReference type="Pfam" id="PF00072">
    <property type="entry name" value="Response_reg"/>
    <property type="match status" value="1"/>
</dbReference>
<feature type="domain" description="Response regulatory" evidence="6">
    <location>
        <begin position="6"/>
        <end position="123"/>
    </location>
</feature>
<dbReference type="SMART" id="SM00448">
    <property type="entry name" value="REC"/>
    <property type="match status" value="1"/>
</dbReference>
<evidence type="ECO:0000259" key="6">
    <source>
        <dbReference type="PROSITE" id="PS50110"/>
    </source>
</evidence>
<dbReference type="Gene3D" id="1.10.10.60">
    <property type="entry name" value="Homeodomain-like"/>
    <property type="match status" value="2"/>
</dbReference>
<sequence>MSEETTLCVIDDIKTIVDGIAKQIPWQRHGIRVVGTATNGEDGMRLIREIRPHLIITDIRMPVMDGLSMIAQTTGGLPHTKVIVLSGYSEFEDARSAMRLGVFDYLVKPFRPGQLVEVVLRAKAEREKELEQTERLQELEGKMRESLPLLRQEYLKMLIRYKAKEPMARQRWSFLEIHFEPSELSLMLIEIDNFAKKVEPLPTGDTELILFAVQNVVEETMSQWGSHVTFRDQIGRFVCIFRTEEGRNPVEMAEACCRNAASYTRQTLSIGLSLETAGLSGLPHCYRQAQSALACHFYTEGNSVIRFGDLKISPYIPVYASDLEEKVILSLVSGNTDRVRSVLADVFQQIQDEEVRPAPDYMASTYWELARKMAYAVKSRLSAADFAPIEQKLQSLLDPAYTLKEWQQTLLELGGEIALRFKTRKRNDAEELVHAAIAYIKEHLPHNLTVQDCADHVHTSPSHFAALFKKMTGLTFVQFVIAERIKVAQELLLSGSSVQNASERLGYEDLKYFRELFKKHTGMTPSEFKQFYR</sequence>
<name>A0A4Q9DXT0_9BACL</name>
<dbReference type="EMBL" id="SIRE01000001">
    <property type="protein sequence ID" value="TBL81957.1"/>
    <property type="molecule type" value="Genomic_DNA"/>
</dbReference>
<keyword evidence="2" id="KW-0238">DNA-binding</keyword>
<evidence type="ECO:0000313" key="7">
    <source>
        <dbReference type="EMBL" id="TBL81957.1"/>
    </source>
</evidence>
<dbReference type="InterPro" id="IPR001789">
    <property type="entry name" value="Sig_transdc_resp-reg_receiver"/>
</dbReference>
<protein>
    <submittedName>
        <fullName evidence="7">Response regulator</fullName>
    </submittedName>
</protein>
<reference evidence="7 8" key="1">
    <citation type="submission" date="2019-02" db="EMBL/GenBank/DDBJ databases">
        <title>Paenibacillus sp. nov., isolated from surface-sterilized tissue of Thalictrum simplex L.</title>
        <authorList>
            <person name="Tuo L."/>
        </authorList>
    </citation>
    <scope>NUCLEOTIDE SEQUENCE [LARGE SCALE GENOMIC DNA]</scope>
    <source>
        <strain evidence="7 8">N2SHLJ1</strain>
    </source>
</reference>
<dbReference type="SMART" id="SM00342">
    <property type="entry name" value="HTH_ARAC"/>
    <property type="match status" value="1"/>
</dbReference>
<evidence type="ECO:0000256" key="2">
    <source>
        <dbReference type="ARBA" id="ARBA00023125"/>
    </source>
</evidence>
<feature type="modified residue" description="4-aspartylphosphate" evidence="4">
    <location>
        <position position="58"/>
    </location>
</feature>
<feature type="domain" description="HTH araC/xylS-type" evidence="5">
    <location>
        <begin position="434"/>
        <end position="531"/>
    </location>
</feature>
<dbReference type="Gene3D" id="3.40.50.2300">
    <property type="match status" value="1"/>
</dbReference>
<evidence type="ECO:0000256" key="3">
    <source>
        <dbReference type="ARBA" id="ARBA00023163"/>
    </source>
</evidence>
<keyword evidence="3" id="KW-0804">Transcription</keyword>
<dbReference type="GO" id="GO:0003700">
    <property type="term" value="F:DNA-binding transcription factor activity"/>
    <property type="evidence" value="ECO:0007669"/>
    <property type="project" value="InterPro"/>
</dbReference>
<dbReference type="AlphaFoldDB" id="A0A4Q9DXT0"/>
<proteinExistence type="predicted"/>